<name>A0AAV3P647_LITER</name>
<reference evidence="2 3" key="1">
    <citation type="submission" date="2024-01" db="EMBL/GenBank/DDBJ databases">
        <title>The complete chloroplast genome sequence of Lithospermum erythrorhizon: insights into the phylogenetic relationship among Boraginaceae species and the maternal lineages of purple gromwells.</title>
        <authorList>
            <person name="Okada T."/>
            <person name="Watanabe K."/>
        </authorList>
    </citation>
    <scope>NUCLEOTIDE SEQUENCE [LARGE SCALE GENOMIC DNA]</scope>
</reference>
<evidence type="ECO:0000256" key="1">
    <source>
        <dbReference type="SAM" id="Coils"/>
    </source>
</evidence>
<proteinExistence type="predicted"/>
<accession>A0AAV3P647</accession>
<protein>
    <submittedName>
        <fullName evidence="2">Uncharacterized protein</fullName>
    </submittedName>
</protein>
<feature type="coiled-coil region" evidence="1">
    <location>
        <begin position="46"/>
        <end position="101"/>
    </location>
</feature>
<sequence>MANLGLGPQASHEASRLWIQADSASWALGDGHTLLSRQTHTLHEALTRERLKVRAMEKELEGLRTQVSNYPWNLALKDQELRRVEAERDAANQATLAARREKEGSSTLKDRRCFPIGLCPELSRPGSSTPCSGSGV</sequence>
<dbReference type="EMBL" id="BAABME010001024">
    <property type="protein sequence ID" value="GAA0147070.1"/>
    <property type="molecule type" value="Genomic_DNA"/>
</dbReference>
<comment type="caution">
    <text evidence="2">The sequence shown here is derived from an EMBL/GenBank/DDBJ whole genome shotgun (WGS) entry which is preliminary data.</text>
</comment>
<evidence type="ECO:0000313" key="3">
    <source>
        <dbReference type="Proteomes" id="UP001454036"/>
    </source>
</evidence>
<organism evidence="2 3">
    <name type="scientific">Lithospermum erythrorhizon</name>
    <name type="common">Purple gromwell</name>
    <name type="synonym">Lithospermum officinale var. erythrorhizon</name>
    <dbReference type="NCBI Taxonomy" id="34254"/>
    <lineage>
        <taxon>Eukaryota</taxon>
        <taxon>Viridiplantae</taxon>
        <taxon>Streptophyta</taxon>
        <taxon>Embryophyta</taxon>
        <taxon>Tracheophyta</taxon>
        <taxon>Spermatophyta</taxon>
        <taxon>Magnoliopsida</taxon>
        <taxon>eudicotyledons</taxon>
        <taxon>Gunneridae</taxon>
        <taxon>Pentapetalae</taxon>
        <taxon>asterids</taxon>
        <taxon>lamiids</taxon>
        <taxon>Boraginales</taxon>
        <taxon>Boraginaceae</taxon>
        <taxon>Boraginoideae</taxon>
        <taxon>Lithospermeae</taxon>
        <taxon>Lithospermum</taxon>
    </lineage>
</organism>
<gene>
    <name evidence="2" type="ORF">LIER_06861</name>
</gene>
<dbReference type="AlphaFoldDB" id="A0AAV3P647"/>
<evidence type="ECO:0000313" key="2">
    <source>
        <dbReference type="EMBL" id="GAA0147070.1"/>
    </source>
</evidence>
<dbReference type="Proteomes" id="UP001454036">
    <property type="component" value="Unassembled WGS sequence"/>
</dbReference>
<keyword evidence="1" id="KW-0175">Coiled coil</keyword>
<keyword evidence="3" id="KW-1185">Reference proteome</keyword>